<dbReference type="InterPro" id="IPR003593">
    <property type="entry name" value="AAA+_ATPase"/>
</dbReference>
<dbReference type="SMART" id="SM00382">
    <property type="entry name" value="AAA"/>
    <property type="match status" value="1"/>
</dbReference>
<comment type="caution">
    <text evidence="2">The sequence shown here is derived from an EMBL/GenBank/DDBJ whole genome shotgun (WGS) entry which is preliminary data.</text>
</comment>
<dbReference type="Gene3D" id="3.40.50.300">
    <property type="entry name" value="P-loop containing nucleotide triphosphate hydrolases"/>
    <property type="match status" value="2"/>
</dbReference>
<evidence type="ECO:0000313" key="3">
    <source>
        <dbReference type="Proteomes" id="UP000316727"/>
    </source>
</evidence>
<protein>
    <recommendedName>
        <fullName evidence="1">AAA+ ATPase domain-containing protein</fullName>
    </recommendedName>
</protein>
<reference evidence="2 3" key="1">
    <citation type="submission" date="2019-06" db="EMBL/GenBank/DDBJ databases">
        <title>A novel bacterium of genus Pontibacter, isolated from marine sediment.</title>
        <authorList>
            <person name="Huang H."/>
            <person name="Mo K."/>
            <person name="Hu Y."/>
        </authorList>
    </citation>
    <scope>NUCLEOTIDE SEQUENCE [LARGE SCALE GENOMIC DNA]</scope>
    <source>
        <strain evidence="2 3">HB172049</strain>
    </source>
</reference>
<dbReference type="Proteomes" id="UP000316727">
    <property type="component" value="Unassembled WGS sequence"/>
</dbReference>
<organism evidence="2 3">
    <name type="scientific">Pontibacter mangrovi</name>
    <dbReference type="NCBI Taxonomy" id="2589816"/>
    <lineage>
        <taxon>Bacteria</taxon>
        <taxon>Pseudomonadati</taxon>
        <taxon>Bacteroidota</taxon>
        <taxon>Cytophagia</taxon>
        <taxon>Cytophagales</taxon>
        <taxon>Hymenobacteraceae</taxon>
        <taxon>Pontibacter</taxon>
    </lineage>
</organism>
<name>A0A501WDJ2_9BACT</name>
<dbReference type="CDD" id="cd18809">
    <property type="entry name" value="SF1_C_RecD"/>
    <property type="match status" value="1"/>
</dbReference>
<dbReference type="InterPro" id="IPR051055">
    <property type="entry name" value="PIF1_helicase"/>
</dbReference>
<dbReference type="EMBL" id="VFRQ01000003">
    <property type="protein sequence ID" value="TPE44957.1"/>
    <property type="molecule type" value="Genomic_DNA"/>
</dbReference>
<dbReference type="InterPro" id="IPR027417">
    <property type="entry name" value="P-loop_NTPase"/>
</dbReference>
<dbReference type="AlphaFoldDB" id="A0A501WDJ2"/>
<keyword evidence="3" id="KW-1185">Reference proteome</keyword>
<feature type="domain" description="AAA+ ATPase" evidence="1">
    <location>
        <begin position="30"/>
        <end position="197"/>
    </location>
</feature>
<dbReference type="GO" id="GO:0006281">
    <property type="term" value="P:DNA repair"/>
    <property type="evidence" value="ECO:0007669"/>
    <property type="project" value="InterPro"/>
</dbReference>
<evidence type="ECO:0000259" key="1">
    <source>
        <dbReference type="SMART" id="SM00382"/>
    </source>
</evidence>
<dbReference type="SUPFAM" id="SSF52540">
    <property type="entry name" value="P-loop containing nucleoside triphosphate hydrolases"/>
    <property type="match status" value="2"/>
</dbReference>
<proteinExistence type="predicted"/>
<dbReference type="OrthoDB" id="9763659at2"/>
<accession>A0A501WDJ2</accession>
<dbReference type="RefSeq" id="WP_140620982.1">
    <property type="nucleotide sequence ID" value="NZ_VFRQ01000003.1"/>
</dbReference>
<dbReference type="InterPro" id="IPR010285">
    <property type="entry name" value="DNA_helicase_pif1-like_DEAD"/>
</dbReference>
<sequence length="405" mass="45244">MSELIQNQPVEPQELKLSSKQELFLDMALQGKNIFLSGKAGTGKSTVTKLAIEKLQKDGRKVVAIAPTGIAANNVGGQTIHSLFNIPPFGVMDFESCNFVRSEKRVLFDAIDTIFIDEVSMLRPDVLDAIHWTLRKNGCKGLSQKQVIFVGDLKQLPPILNDTTKARLYESYKGHTFSDALIFEKLTPEIIELDEILRQSDNDFINALNLCREGIKTEYFRQFVADAPNTGVILAPHNATVQAYNKASLAALPSKQLVFHAKIEGKLKADDFNLEAIVEVKDGAKVMYLCNSKDAPLFNGCLGDFVVKDDLNFIRVGEVEYPLEPVKFTKKEYVFNKTLDKLELQEVGSIEQIPIKLAYAMSIHKSQGLTFDEVTVDLKKPCFQAGQMYVALSRVRKPEGLRILI</sequence>
<evidence type="ECO:0000313" key="2">
    <source>
        <dbReference type="EMBL" id="TPE44957.1"/>
    </source>
</evidence>
<gene>
    <name evidence="2" type="ORF">FJM65_08045</name>
</gene>
<dbReference type="GO" id="GO:0000723">
    <property type="term" value="P:telomere maintenance"/>
    <property type="evidence" value="ECO:0007669"/>
    <property type="project" value="InterPro"/>
</dbReference>
<dbReference type="GO" id="GO:0003678">
    <property type="term" value="F:DNA helicase activity"/>
    <property type="evidence" value="ECO:0007669"/>
    <property type="project" value="InterPro"/>
</dbReference>
<dbReference type="PANTHER" id="PTHR47642">
    <property type="entry name" value="ATP-DEPENDENT DNA HELICASE"/>
    <property type="match status" value="1"/>
</dbReference>
<dbReference type="Pfam" id="PF05970">
    <property type="entry name" value="PIF1"/>
    <property type="match status" value="1"/>
</dbReference>